<dbReference type="GO" id="GO:0003676">
    <property type="term" value="F:nucleic acid binding"/>
    <property type="evidence" value="ECO:0007669"/>
    <property type="project" value="InterPro"/>
</dbReference>
<proteinExistence type="predicted"/>
<dbReference type="Proteomes" id="UP000752012">
    <property type="component" value="Unassembled WGS sequence"/>
</dbReference>
<dbReference type="InterPro" id="IPR007347">
    <property type="entry name" value="SpoVS"/>
</dbReference>
<organism evidence="1 2">
    <name type="scientific">Alkalicoccus luteus</name>
    <dbReference type="NCBI Taxonomy" id="1237094"/>
    <lineage>
        <taxon>Bacteria</taxon>
        <taxon>Bacillati</taxon>
        <taxon>Bacillota</taxon>
        <taxon>Bacilli</taxon>
        <taxon>Bacillales</taxon>
        <taxon>Bacillaceae</taxon>
        <taxon>Alkalicoccus</taxon>
    </lineage>
</organism>
<comment type="caution">
    <text evidence="1">The sequence shown here is derived from an EMBL/GenBank/DDBJ whole genome shotgun (WGS) entry which is preliminary data.</text>
</comment>
<dbReference type="PANTHER" id="PTHR35331">
    <property type="entry name" value="STAGE V SPORULATION PROTEIN S"/>
    <property type="match status" value="1"/>
</dbReference>
<dbReference type="InterPro" id="IPR036882">
    <property type="entry name" value="Alba-like_dom_sf"/>
</dbReference>
<gene>
    <name evidence="1" type="ORF">HCN83_15620</name>
</gene>
<keyword evidence="2" id="KW-1185">Reference proteome</keyword>
<accession>A0A969PRD7</accession>
<dbReference type="PANTHER" id="PTHR35331:SF1">
    <property type="entry name" value="STAGE V SPORULATION PROTEIN S"/>
    <property type="match status" value="1"/>
</dbReference>
<dbReference type="Pfam" id="PF04232">
    <property type="entry name" value="SpoVS"/>
    <property type="match status" value="1"/>
</dbReference>
<dbReference type="AlphaFoldDB" id="A0A969PRD7"/>
<evidence type="ECO:0000313" key="2">
    <source>
        <dbReference type="Proteomes" id="UP000752012"/>
    </source>
</evidence>
<dbReference type="RefSeq" id="WP_168009004.1">
    <property type="nucleotide sequence ID" value="NZ_JAATHJ010000035.1"/>
</dbReference>
<reference evidence="1 2" key="1">
    <citation type="submission" date="2020-03" db="EMBL/GenBank/DDBJ databases">
        <title>Assessment of the enzymatic potential of alkaline-tolerant lipase obtained from Bacillus luteus H11 (technogenic soil) for the bioremediation of saline soils contaminated with petroleum substances.</title>
        <authorList>
            <person name="Kalwasinska A."/>
        </authorList>
    </citation>
    <scope>NUCLEOTIDE SEQUENCE [LARGE SCALE GENOMIC DNA]</scope>
    <source>
        <strain evidence="1 2">H11</strain>
    </source>
</reference>
<dbReference type="Gene3D" id="3.30.110.20">
    <property type="entry name" value="Alba-like domain"/>
    <property type="match status" value="1"/>
</dbReference>
<name>A0A969PRD7_9BACI</name>
<protein>
    <submittedName>
        <fullName evidence="1">Stage V sporulation protein S</fullName>
    </submittedName>
</protein>
<evidence type="ECO:0000313" key="1">
    <source>
        <dbReference type="EMBL" id="NJP38997.1"/>
    </source>
</evidence>
<dbReference type="EMBL" id="JAATHJ010000035">
    <property type="protein sequence ID" value="NJP38997.1"/>
    <property type="molecule type" value="Genomic_DNA"/>
</dbReference>
<sequence>MTTYQVSSQTSVNKLAGAISHTIQADNPIKLQAVGAASINQAIKSVAVARLMVEEREVDLFVIPAFSQITIDEQPRTMIELTIHER</sequence>